<dbReference type="AlphaFoldDB" id="A0A0P0WTC8"/>
<reference evidence="2 3" key="3">
    <citation type="journal article" date="2013" name="Rice">
        <title>Improvement of the Oryza sativa Nipponbare reference genome using next generation sequence and optical map data.</title>
        <authorList>
            <person name="Kawahara Y."/>
            <person name="de la Bastide M."/>
            <person name="Hamilton J.P."/>
            <person name="Kanamori H."/>
            <person name="McCombie W.R."/>
            <person name="Ouyang S."/>
            <person name="Schwartz D.C."/>
            <person name="Tanaka T."/>
            <person name="Wu J."/>
            <person name="Zhou S."/>
            <person name="Childs K.L."/>
            <person name="Davidson R.M."/>
            <person name="Lin H."/>
            <person name="Quesada-Ocampo L."/>
            <person name="Vaillancourt B."/>
            <person name="Sakai H."/>
            <person name="Lee S.S."/>
            <person name="Kim J."/>
            <person name="Numa H."/>
            <person name="Itoh T."/>
            <person name="Buell C.R."/>
            <person name="Matsumoto T."/>
        </authorList>
    </citation>
    <scope>NUCLEOTIDE SEQUENCE [LARGE SCALE GENOMIC DNA]</scope>
    <source>
        <strain evidence="3">cv. Nipponbare</strain>
    </source>
</reference>
<feature type="region of interest" description="Disordered" evidence="1">
    <location>
        <begin position="68"/>
        <end position="93"/>
    </location>
</feature>
<proteinExistence type="predicted"/>
<dbReference type="Proteomes" id="UP000059680">
    <property type="component" value="Chromosome 6"/>
</dbReference>
<dbReference type="Gramene" id="Os06t0164600-01">
    <property type="protein sequence ID" value="Os06t0164600-01"/>
    <property type="gene ID" value="Os06g0164600"/>
</dbReference>
<gene>
    <name evidence="2" type="ordered locus">Os06g0164600</name>
    <name evidence="2" type="ORF">OSNPB_060164600</name>
</gene>
<reference evidence="3" key="1">
    <citation type="journal article" date="2005" name="Nature">
        <title>The map-based sequence of the rice genome.</title>
        <authorList>
            <consortium name="International rice genome sequencing project (IRGSP)"/>
            <person name="Matsumoto T."/>
            <person name="Wu J."/>
            <person name="Kanamori H."/>
            <person name="Katayose Y."/>
            <person name="Fujisawa M."/>
            <person name="Namiki N."/>
            <person name="Mizuno H."/>
            <person name="Yamamoto K."/>
            <person name="Antonio B.A."/>
            <person name="Baba T."/>
            <person name="Sakata K."/>
            <person name="Nagamura Y."/>
            <person name="Aoki H."/>
            <person name="Arikawa K."/>
            <person name="Arita K."/>
            <person name="Bito T."/>
            <person name="Chiden Y."/>
            <person name="Fujitsuka N."/>
            <person name="Fukunaka R."/>
            <person name="Hamada M."/>
            <person name="Harada C."/>
            <person name="Hayashi A."/>
            <person name="Hijishita S."/>
            <person name="Honda M."/>
            <person name="Hosokawa S."/>
            <person name="Ichikawa Y."/>
            <person name="Idonuma A."/>
            <person name="Iijima M."/>
            <person name="Ikeda M."/>
            <person name="Ikeno M."/>
            <person name="Ito K."/>
            <person name="Ito S."/>
            <person name="Ito T."/>
            <person name="Ito Y."/>
            <person name="Ito Y."/>
            <person name="Iwabuchi A."/>
            <person name="Kamiya K."/>
            <person name="Karasawa W."/>
            <person name="Kurita K."/>
            <person name="Katagiri S."/>
            <person name="Kikuta A."/>
            <person name="Kobayashi H."/>
            <person name="Kobayashi N."/>
            <person name="Machita K."/>
            <person name="Maehara T."/>
            <person name="Masukawa M."/>
            <person name="Mizubayashi T."/>
            <person name="Mukai Y."/>
            <person name="Nagasaki H."/>
            <person name="Nagata Y."/>
            <person name="Naito S."/>
            <person name="Nakashima M."/>
            <person name="Nakama Y."/>
            <person name="Nakamichi Y."/>
            <person name="Nakamura M."/>
            <person name="Meguro A."/>
            <person name="Negishi M."/>
            <person name="Ohta I."/>
            <person name="Ohta T."/>
            <person name="Okamoto M."/>
            <person name="Ono N."/>
            <person name="Saji S."/>
            <person name="Sakaguchi M."/>
            <person name="Sakai K."/>
            <person name="Shibata M."/>
            <person name="Shimokawa T."/>
            <person name="Song J."/>
            <person name="Takazaki Y."/>
            <person name="Terasawa K."/>
            <person name="Tsugane M."/>
            <person name="Tsuji K."/>
            <person name="Ueda S."/>
            <person name="Waki K."/>
            <person name="Yamagata H."/>
            <person name="Yamamoto M."/>
            <person name="Yamamoto S."/>
            <person name="Yamane H."/>
            <person name="Yoshiki S."/>
            <person name="Yoshihara R."/>
            <person name="Yukawa K."/>
            <person name="Zhong H."/>
            <person name="Yano M."/>
            <person name="Yuan Q."/>
            <person name="Ouyang S."/>
            <person name="Liu J."/>
            <person name="Jones K.M."/>
            <person name="Gansberger K."/>
            <person name="Moffat K."/>
            <person name="Hill J."/>
            <person name="Bera J."/>
            <person name="Fadrosh D."/>
            <person name="Jin S."/>
            <person name="Johri S."/>
            <person name="Kim M."/>
            <person name="Overton L."/>
            <person name="Reardon M."/>
            <person name="Tsitrin T."/>
            <person name="Vuong H."/>
            <person name="Weaver B."/>
            <person name="Ciecko A."/>
            <person name="Tallon L."/>
            <person name="Jackson J."/>
            <person name="Pai G."/>
            <person name="Aken S.V."/>
            <person name="Utterback T."/>
            <person name="Reidmuller S."/>
            <person name="Feldblyum T."/>
            <person name="Hsiao J."/>
            <person name="Zismann V."/>
            <person name="Iobst S."/>
            <person name="de Vazeille A.R."/>
            <person name="Buell C.R."/>
            <person name="Ying K."/>
            <person name="Li Y."/>
            <person name="Lu T."/>
            <person name="Huang Y."/>
            <person name="Zhao Q."/>
            <person name="Feng Q."/>
            <person name="Zhang L."/>
            <person name="Zhu J."/>
            <person name="Weng Q."/>
            <person name="Mu J."/>
            <person name="Lu Y."/>
            <person name="Fan D."/>
            <person name="Liu Y."/>
            <person name="Guan J."/>
            <person name="Zhang Y."/>
            <person name="Yu S."/>
            <person name="Liu X."/>
            <person name="Zhang Y."/>
            <person name="Hong G."/>
            <person name="Han B."/>
            <person name="Choisne N."/>
            <person name="Demange N."/>
            <person name="Orjeda G."/>
            <person name="Samain S."/>
            <person name="Cattolico L."/>
            <person name="Pelletier E."/>
            <person name="Couloux A."/>
            <person name="Segurens B."/>
            <person name="Wincker P."/>
            <person name="D'Hont A."/>
            <person name="Scarpelli C."/>
            <person name="Weissenbach J."/>
            <person name="Salanoubat M."/>
            <person name="Quetier F."/>
            <person name="Yu Y."/>
            <person name="Kim H.R."/>
            <person name="Rambo T."/>
            <person name="Currie J."/>
            <person name="Collura K."/>
            <person name="Luo M."/>
            <person name="Yang T."/>
            <person name="Ammiraju J.S.S."/>
            <person name="Engler F."/>
            <person name="Soderlund C."/>
            <person name="Wing R.A."/>
            <person name="Palmer L.E."/>
            <person name="de la Bastide M."/>
            <person name="Spiegel L."/>
            <person name="Nascimento L."/>
            <person name="Zutavern T."/>
            <person name="O'Shaughnessy A."/>
            <person name="Dike S."/>
            <person name="Dedhia N."/>
            <person name="Preston R."/>
            <person name="Balija V."/>
            <person name="McCombie W.R."/>
            <person name="Chow T."/>
            <person name="Chen H."/>
            <person name="Chung M."/>
            <person name="Chen C."/>
            <person name="Shaw J."/>
            <person name="Wu H."/>
            <person name="Hsiao K."/>
            <person name="Chao Y."/>
            <person name="Chu M."/>
            <person name="Cheng C."/>
            <person name="Hour A."/>
            <person name="Lee P."/>
            <person name="Lin S."/>
            <person name="Lin Y."/>
            <person name="Liou J."/>
            <person name="Liu S."/>
            <person name="Hsing Y."/>
            <person name="Raghuvanshi S."/>
            <person name="Mohanty A."/>
            <person name="Bharti A.K."/>
            <person name="Gaur A."/>
            <person name="Gupta V."/>
            <person name="Kumar D."/>
            <person name="Ravi V."/>
            <person name="Vij S."/>
            <person name="Kapur A."/>
            <person name="Khurana P."/>
            <person name="Khurana P."/>
            <person name="Khurana J.P."/>
            <person name="Tyagi A.K."/>
            <person name="Gaikwad K."/>
            <person name="Singh A."/>
            <person name="Dalal V."/>
            <person name="Srivastava S."/>
            <person name="Dixit A."/>
            <person name="Pal A.K."/>
            <person name="Ghazi I.A."/>
            <person name="Yadav M."/>
            <person name="Pandit A."/>
            <person name="Bhargava A."/>
            <person name="Sureshbabu K."/>
            <person name="Batra K."/>
            <person name="Sharma T.R."/>
            <person name="Mohapatra T."/>
            <person name="Singh N.K."/>
            <person name="Messing J."/>
            <person name="Nelson A.B."/>
            <person name="Fuks G."/>
            <person name="Kavchok S."/>
            <person name="Keizer G."/>
            <person name="Linton E."/>
            <person name="Llaca V."/>
            <person name="Song R."/>
            <person name="Tanyolac B."/>
            <person name="Young S."/>
            <person name="Ho-Il K."/>
            <person name="Hahn J.H."/>
            <person name="Sangsakoo G."/>
            <person name="Vanavichit A."/>
            <person name="de Mattos Luiz.A.T."/>
            <person name="Zimmer P.D."/>
            <person name="Malone G."/>
            <person name="Dellagostin O."/>
            <person name="de Oliveira A.C."/>
            <person name="Bevan M."/>
            <person name="Bancroft I."/>
            <person name="Minx P."/>
            <person name="Cordum H."/>
            <person name="Wilson R."/>
            <person name="Cheng Z."/>
            <person name="Jin W."/>
            <person name="Jiang J."/>
            <person name="Leong S.A."/>
            <person name="Iwama H."/>
            <person name="Gojobori T."/>
            <person name="Itoh T."/>
            <person name="Niimura Y."/>
            <person name="Fujii Y."/>
            <person name="Habara T."/>
            <person name="Sakai H."/>
            <person name="Sato Y."/>
            <person name="Wilson G."/>
            <person name="Kumar K."/>
            <person name="McCouch S."/>
            <person name="Juretic N."/>
            <person name="Hoen D."/>
            <person name="Wright S."/>
            <person name="Bruskiewich R."/>
            <person name="Bureau T."/>
            <person name="Miyao A."/>
            <person name="Hirochika H."/>
            <person name="Nishikawa T."/>
            <person name="Kadowaki K."/>
            <person name="Sugiura M."/>
            <person name="Burr B."/>
            <person name="Sasaki T."/>
        </authorList>
    </citation>
    <scope>NUCLEOTIDE SEQUENCE [LARGE SCALE GENOMIC DNA]</scope>
    <source>
        <strain evidence="3">cv. Nipponbare</strain>
    </source>
</reference>
<evidence type="ECO:0000313" key="2">
    <source>
        <dbReference type="EMBL" id="BAS96319.1"/>
    </source>
</evidence>
<keyword evidence="3" id="KW-1185">Reference proteome</keyword>
<accession>A0A0P0WTC8</accession>
<evidence type="ECO:0000256" key="1">
    <source>
        <dbReference type="SAM" id="MobiDB-lite"/>
    </source>
</evidence>
<organism evidence="2 3">
    <name type="scientific">Oryza sativa subsp. japonica</name>
    <name type="common">Rice</name>
    <dbReference type="NCBI Taxonomy" id="39947"/>
    <lineage>
        <taxon>Eukaryota</taxon>
        <taxon>Viridiplantae</taxon>
        <taxon>Streptophyta</taxon>
        <taxon>Embryophyta</taxon>
        <taxon>Tracheophyta</taxon>
        <taxon>Spermatophyta</taxon>
        <taxon>Magnoliopsida</taxon>
        <taxon>Liliopsida</taxon>
        <taxon>Poales</taxon>
        <taxon>Poaceae</taxon>
        <taxon>BOP clade</taxon>
        <taxon>Oryzoideae</taxon>
        <taxon>Oryzeae</taxon>
        <taxon>Oryzinae</taxon>
        <taxon>Oryza</taxon>
        <taxon>Oryza sativa</taxon>
    </lineage>
</organism>
<dbReference type="PaxDb" id="39947-A0A0P0WTC8"/>
<feature type="non-terminal residue" evidence="2">
    <location>
        <position position="1"/>
    </location>
</feature>
<feature type="compositionally biased region" description="Pro residues" evidence="1">
    <location>
        <begin position="84"/>
        <end position="93"/>
    </location>
</feature>
<evidence type="ECO:0000313" key="3">
    <source>
        <dbReference type="Proteomes" id="UP000059680"/>
    </source>
</evidence>
<name>A0A0P0WTC8_ORYSJ</name>
<dbReference type="InParanoid" id="A0A0P0WTC8"/>
<dbReference type="EMBL" id="AP014962">
    <property type="protein sequence ID" value="BAS96319.1"/>
    <property type="molecule type" value="Genomic_DNA"/>
</dbReference>
<sequence length="93" mass="10370">LLLPELASRTARFELSCCFTKCPLIHVYTLYQFSYFCKITPTSSIGPAILQSSPPLFRLVPVKPLPAAAAGRRGGWRRRSPARGPRPPPLHRL</sequence>
<protein>
    <submittedName>
        <fullName evidence="2">Os06g0164600 protein</fullName>
    </submittedName>
</protein>
<reference evidence="2 3" key="2">
    <citation type="journal article" date="2013" name="Plant Cell Physiol.">
        <title>Rice Annotation Project Database (RAP-DB): an integrative and interactive database for rice genomics.</title>
        <authorList>
            <person name="Sakai H."/>
            <person name="Lee S.S."/>
            <person name="Tanaka T."/>
            <person name="Numa H."/>
            <person name="Kim J."/>
            <person name="Kawahara Y."/>
            <person name="Wakimoto H."/>
            <person name="Yang C.C."/>
            <person name="Iwamoto M."/>
            <person name="Abe T."/>
            <person name="Yamada Y."/>
            <person name="Muto A."/>
            <person name="Inokuchi H."/>
            <person name="Ikemura T."/>
            <person name="Matsumoto T."/>
            <person name="Sasaki T."/>
            <person name="Itoh T."/>
        </authorList>
    </citation>
    <scope>NUCLEOTIDE SEQUENCE [LARGE SCALE GENOMIC DNA]</scope>
    <source>
        <strain evidence="3">cv. Nipponbare</strain>
    </source>
</reference>